<dbReference type="PANTHER" id="PTHR48027">
    <property type="entry name" value="HETEROGENEOUS NUCLEAR RIBONUCLEOPROTEIN 87F-RELATED"/>
    <property type="match status" value="1"/>
</dbReference>
<sequence>LFLGNLPWSIDGDKITSFFKSAGTVTSVRWLKDRETQEFKGVGWVTFSSTEEVDKAVELAGESIDGRQIRIDFAVTSGSRSGSGKGGRGGARALGSGGGGGGGGGGGAGAGGAQRAR</sequence>
<evidence type="ECO:0000256" key="3">
    <source>
        <dbReference type="SAM" id="MobiDB-lite"/>
    </source>
</evidence>
<accession>A0A0D3I0P6</accession>
<proteinExistence type="predicted"/>
<dbReference type="GeneID" id="17251031"/>
<evidence type="ECO:0000313" key="6">
    <source>
        <dbReference type="Proteomes" id="UP000013827"/>
    </source>
</evidence>
<dbReference type="eggNOG" id="KOG4210">
    <property type="taxonomic scope" value="Eukaryota"/>
</dbReference>
<dbReference type="PROSITE" id="PS50102">
    <property type="entry name" value="RRM"/>
    <property type="match status" value="1"/>
</dbReference>
<evidence type="ECO:0000259" key="4">
    <source>
        <dbReference type="PROSITE" id="PS50102"/>
    </source>
</evidence>
<dbReference type="AlphaFoldDB" id="A0A0D3I0P6"/>
<organism evidence="5 6">
    <name type="scientific">Emiliania huxleyi (strain CCMP1516)</name>
    <dbReference type="NCBI Taxonomy" id="280463"/>
    <lineage>
        <taxon>Eukaryota</taxon>
        <taxon>Haptista</taxon>
        <taxon>Haptophyta</taxon>
        <taxon>Prymnesiophyceae</taxon>
        <taxon>Isochrysidales</taxon>
        <taxon>Noelaerhabdaceae</taxon>
        <taxon>Emiliania</taxon>
    </lineage>
</organism>
<dbReference type="RefSeq" id="XP_005757260.1">
    <property type="nucleotide sequence ID" value="XM_005757203.1"/>
</dbReference>
<evidence type="ECO:0000256" key="2">
    <source>
        <dbReference type="PROSITE-ProRule" id="PRU00176"/>
    </source>
</evidence>
<feature type="region of interest" description="Disordered" evidence="3">
    <location>
        <begin position="77"/>
        <end position="117"/>
    </location>
</feature>
<reference evidence="5" key="2">
    <citation type="submission" date="2024-10" db="UniProtKB">
        <authorList>
            <consortium name="EnsemblProtists"/>
        </authorList>
    </citation>
    <scope>IDENTIFICATION</scope>
</reference>
<evidence type="ECO:0000313" key="5">
    <source>
        <dbReference type="EnsemblProtists" id="EOD04831"/>
    </source>
</evidence>
<feature type="compositionally biased region" description="Gly residues" evidence="3">
    <location>
        <begin position="81"/>
        <end position="117"/>
    </location>
</feature>
<dbReference type="OMA" id="IRIDFAV"/>
<dbReference type="KEGG" id="ehx:EMIHUDRAFT_59288"/>
<dbReference type="InterPro" id="IPR012677">
    <property type="entry name" value="Nucleotide-bd_a/b_plait_sf"/>
</dbReference>
<feature type="domain" description="RRM" evidence="4">
    <location>
        <begin position="1"/>
        <end position="76"/>
    </location>
</feature>
<dbReference type="Proteomes" id="UP000013827">
    <property type="component" value="Unassembled WGS sequence"/>
</dbReference>
<dbReference type="STRING" id="2903.R1D1Y1"/>
<keyword evidence="1 2" id="KW-0694">RNA-binding</keyword>
<dbReference type="Pfam" id="PF00076">
    <property type="entry name" value="RRM_1"/>
    <property type="match status" value="1"/>
</dbReference>
<dbReference type="SMART" id="SM00360">
    <property type="entry name" value="RRM"/>
    <property type="match status" value="1"/>
</dbReference>
<reference evidence="6" key="1">
    <citation type="journal article" date="2013" name="Nature">
        <title>Pan genome of the phytoplankton Emiliania underpins its global distribution.</title>
        <authorList>
            <person name="Read B.A."/>
            <person name="Kegel J."/>
            <person name="Klute M.J."/>
            <person name="Kuo A."/>
            <person name="Lefebvre S.C."/>
            <person name="Maumus F."/>
            <person name="Mayer C."/>
            <person name="Miller J."/>
            <person name="Monier A."/>
            <person name="Salamov A."/>
            <person name="Young J."/>
            <person name="Aguilar M."/>
            <person name="Claverie J.M."/>
            <person name="Frickenhaus S."/>
            <person name="Gonzalez K."/>
            <person name="Herman E.K."/>
            <person name="Lin Y.C."/>
            <person name="Napier J."/>
            <person name="Ogata H."/>
            <person name="Sarno A.F."/>
            <person name="Shmutz J."/>
            <person name="Schroeder D."/>
            <person name="de Vargas C."/>
            <person name="Verret F."/>
            <person name="von Dassow P."/>
            <person name="Valentin K."/>
            <person name="Van de Peer Y."/>
            <person name="Wheeler G."/>
            <person name="Dacks J.B."/>
            <person name="Delwiche C.F."/>
            <person name="Dyhrman S.T."/>
            <person name="Glockner G."/>
            <person name="John U."/>
            <person name="Richards T."/>
            <person name="Worden A.Z."/>
            <person name="Zhang X."/>
            <person name="Grigoriev I.V."/>
            <person name="Allen A.E."/>
            <person name="Bidle K."/>
            <person name="Borodovsky M."/>
            <person name="Bowler C."/>
            <person name="Brownlee C."/>
            <person name="Cock J.M."/>
            <person name="Elias M."/>
            <person name="Gladyshev V.N."/>
            <person name="Groth M."/>
            <person name="Guda C."/>
            <person name="Hadaegh A."/>
            <person name="Iglesias-Rodriguez M.D."/>
            <person name="Jenkins J."/>
            <person name="Jones B.M."/>
            <person name="Lawson T."/>
            <person name="Leese F."/>
            <person name="Lindquist E."/>
            <person name="Lobanov A."/>
            <person name="Lomsadze A."/>
            <person name="Malik S.B."/>
            <person name="Marsh M.E."/>
            <person name="Mackinder L."/>
            <person name="Mock T."/>
            <person name="Mueller-Roeber B."/>
            <person name="Pagarete A."/>
            <person name="Parker M."/>
            <person name="Probert I."/>
            <person name="Quesneville H."/>
            <person name="Raines C."/>
            <person name="Rensing S.A."/>
            <person name="Riano-Pachon D.M."/>
            <person name="Richier S."/>
            <person name="Rokitta S."/>
            <person name="Shiraiwa Y."/>
            <person name="Soanes D.M."/>
            <person name="van der Giezen M."/>
            <person name="Wahlund T.M."/>
            <person name="Williams B."/>
            <person name="Wilson W."/>
            <person name="Wolfe G."/>
            <person name="Wurch L.L."/>
        </authorList>
    </citation>
    <scope>NUCLEOTIDE SEQUENCE</scope>
</reference>
<dbReference type="GO" id="GO:0003723">
    <property type="term" value="F:RNA binding"/>
    <property type="evidence" value="ECO:0007669"/>
    <property type="project" value="UniProtKB-UniRule"/>
</dbReference>
<dbReference type="InterPro" id="IPR000504">
    <property type="entry name" value="RRM_dom"/>
</dbReference>
<dbReference type="InterPro" id="IPR035979">
    <property type="entry name" value="RBD_domain_sf"/>
</dbReference>
<name>A0A0D3I0P6_EMIH1</name>
<keyword evidence="6" id="KW-1185">Reference proteome</keyword>
<dbReference type="PaxDb" id="2903-EOD04831"/>
<dbReference type="HOGENOM" id="CLU_012062_28_1_1"/>
<dbReference type="Gene3D" id="3.30.70.330">
    <property type="match status" value="1"/>
</dbReference>
<evidence type="ECO:0000256" key="1">
    <source>
        <dbReference type="ARBA" id="ARBA00022884"/>
    </source>
</evidence>
<dbReference type="SUPFAM" id="SSF54928">
    <property type="entry name" value="RNA-binding domain, RBD"/>
    <property type="match status" value="1"/>
</dbReference>
<dbReference type="EnsemblProtists" id="EOD04831">
    <property type="protein sequence ID" value="EOD04831"/>
    <property type="gene ID" value="EMIHUDRAFT_59288"/>
</dbReference>
<protein>
    <recommendedName>
        <fullName evidence="4">RRM domain-containing protein</fullName>
    </recommendedName>
</protein>
<dbReference type="InterPro" id="IPR052462">
    <property type="entry name" value="SLIRP/GR-RBP-like"/>
</dbReference>